<dbReference type="SUPFAM" id="SSF81901">
    <property type="entry name" value="HCP-like"/>
    <property type="match status" value="1"/>
</dbReference>
<keyword evidence="4" id="KW-1185">Reference proteome</keyword>
<dbReference type="OrthoDB" id="308440at2759"/>
<reference evidence="3" key="1">
    <citation type="submission" date="2016-10" db="EMBL/GenBank/DDBJ databases">
        <authorList>
            <person name="Benchimol M."/>
            <person name="Almeida L.G."/>
            <person name="Vasconcelos A.T."/>
            <person name="Perreira-Neves A."/>
            <person name="Rosa I.A."/>
            <person name="Tasca T."/>
            <person name="Bogo M.R."/>
            <person name="de Souza W."/>
        </authorList>
    </citation>
    <scope>NUCLEOTIDE SEQUENCE [LARGE SCALE GENOMIC DNA]</scope>
    <source>
        <strain evidence="3">K</strain>
    </source>
</reference>
<dbReference type="SMART" id="SM00028">
    <property type="entry name" value="TPR"/>
    <property type="match status" value="5"/>
</dbReference>
<proteinExistence type="predicted"/>
<name>A0A1J4KGY3_9EUKA</name>
<dbReference type="Proteomes" id="UP000179807">
    <property type="component" value="Unassembled WGS sequence"/>
</dbReference>
<dbReference type="RefSeq" id="XP_068362038.1">
    <property type="nucleotide sequence ID" value="XM_068502535.1"/>
</dbReference>
<dbReference type="PANTHER" id="PTHR12558">
    <property type="entry name" value="CELL DIVISION CYCLE 16,23,27"/>
    <property type="match status" value="1"/>
</dbReference>
<organism evidence="3 4">
    <name type="scientific">Tritrichomonas foetus</name>
    <dbReference type="NCBI Taxonomy" id="1144522"/>
    <lineage>
        <taxon>Eukaryota</taxon>
        <taxon>Metamonada</taxon>
        <taxon>Parabasalia</taxon>
        <taxon>Tritrichomonadida</taxon>
        <taxon>Tritrichomonadidae</taxon>
        <taxon>Tritrichomonas</taxon>
    </lineage>
</organism>
<evidence type="ECO:0000313" key="3">
    <source>
        <dbReference type="EMBL" id="OHT08902.1"/>
    </source>
</evidence>
<dbReference type="PROSITE" id="PS50005">
    <property type="entry name" value="TPR"/>
    <property type="match status" value="1"/>
</dbReference>
<protein>
    <submittedName>
        <fullName evidence="3">TPR Domain containing protein</fullName>
    </submittedName>
</protein>
<dbReference type="GO" id="GO:0051301">
    <property type="term" value="P:cell division"/>
    <property type="evidence" value="ECO:0007669"/>
    <property type="project" value="TreeGrafter"/>
</dbReference>
<dbReference type="Gene3D" id="1.25.40.10">
    <property type="entry name" value="Tetratricopeptide repeat domain"/>
    <property type="match status" value="1"/>
</dbReference>
<evidence type="ECO:0000256" key="1">
    <source>
        <dbReference type="ARBA" id="ARBA00022803"/>
    </source>
</evidence>
<evidence type="ECO:0000313" key="4">
    <source>
        <dbReference type="Proteomes" id="UP000179807"/>
    </source>
</evidence>
<feature type="repeat" description="TPR" evidence="2">
    <location>
        <begin position="460"/>
        <end position="493"/>
    </location>
</feature>
<evidence type="ECO:0000256" key="2">
    <source>
        <dbReference type="PROSITE-ProRule" id="PRU00339"/>
    </source>
</evidence>
<keyword evidence="1 2" id="KW-0802">TPR repeat</keyword>
<dbReference type="Pfam" id="PF13181">
    <property type="entry name" value="TPR_8"/>
    <property type="match status" value="2"/>
</dbReference>
<dbReference type="InterPro" id="IPR019734">
    <property type="entry name" value="TPR_rpt"/>
</dbReference>
<comment type="caution">
    <text evidence="3">The sequence shown here is derived from an EMBL/GenBank/DDBJ whole genome shotgun (WGS) entry which is preliminary data.</text>
</comment>
<accession>A0A1J4KGY3</accession>
<dbReference type="PANTHER" id="PTHR12558:SF42">
    <property type="entry name" value="ANAPHASE-PROMOTING COMPLEX SUBUNIT 7"/>
    <property type="match status" value="1"/>
</dbReference>
<dbReference type="VEuPathDB" id="TrichDB:TRFO_22390"/>
<dbReference type="EMBL" id="MLAK01000654">
    <property type="protein sequence ID" value="OHT08902.1"/>
    <property type="molecule type" value="Genomic_DNA"/>
</dbReference>
<dbReference type="AlphaFoldDB" id="A0A1J4KGY3"/>
<sequence length="527" mass="60044">MLLSEFIVISEYIWPFNDRLKFPQNMNPPDQLAQLIGLGLYKSVNILSSFIEHPNARVLIQRARAYAELKNYNAAIKTLDSIERITRSEEEINEILELRLTCYLNMNNSAAKCASLLPHLVNRILTPKLHILVARAYIIQDSSHSPNHPAVHHLMEVLKIYPLAIELVEDLLFVGAPIKDILSHIPQSCAKIYMQSLHHTYHSEFKQAIECFSENIINIIPTPTCVLNRICINAMLSGEMTLFDSTAAQLPLDDLEIIDLRASRLKQLKKTDELTNLVQIALNTDEFHANSWLAFSHLLEMNGDHQKALQATRKELLIDRFSRRGFMRHGDLRVQRNDTRKALTAYTKAHQLHEGVDSFSAIVQCCCMLEDWKTAEAFAAKALLAYPASSEHGADSIIMMGLAMRSRDPATAINLLKTALEKSPSNNTALNALIGIKVKEDDLEAAERFLREYREQNRDFYYYLKLGEIYSLKRDYQKALEFVATAARFDPTNERAKDMLEQLESLIRDNDSSDGFDDGEEDMPFFA</sequence>
<dbReference type="InterPro" id="IPR011990">
    <property type="entry name" value="TPR-like_helical_dom_sf"/>
</dbReference>
<dbReference type="Pfam" id="PF14559">
    <property type="entry name" value="TPR_19"/>
    <property type="match status" value="1"/>
</dbReference>
<gene>
    <name evidence="3" type="ORF">TRFO_22390</name>
</gene>
<dbReference type="GeneID" id="94837239"/>